<name>A0A8H4X6G2_9HYPO</name>
<dbReference type="EMBL" id="JABEYC010001584">
    <property type="protein sequence ID" value="KAF4963737.1"/>
    <property type="molecule type" value="Genomic_DNA"/>
</dbReference>
<reference evidence="7" key="1">
    <citation type="journal article" date="2020" name="BMC Genomics">
        <title>Correction to: Identification and distribution of gene clusters required for synthesis of sphingolipid metabolism inhibitors in diverse species of the filamentous fungus Fusarium.</title>
        <authorList>
            <person name="Kim H.S."/>
            <person name="Lohmar J.M."/>
            <person name="Busman M."/>
            <person name="Brown D.W."/>
            <person name="Naumann T.A."/>
            <person name="Divon H.H."/>
            <person name="Lysoe E."/>
            <person name="Uhlig S."/>
            <person name="Proctor R.H."/>
        </authorList>
    </citation>
    <scope>NUCLEOTIDE SEQUENCE</scope>
    <source>
        <strain evidence="7">NRRL 22465</strain>
    </source>
</reference>
<dbReference type="SUPFAM" id="SSF53474">
    <property type="entry name" value="alpha/beta-Hydrolases"/>
    <property type="match status" value="1"/>
</dbReference>
<dbReference type="OrthoDB" id="443318at2759"/>
<evidence type="ECO:0000256" key="6">
    <source>
        <dbReference type="ARBA" id="ARBA00023180"/>
    </source>
</evidence>
<comment type="caution">
    <text evidence="7">The sequence shown here is derived from an EMBL/GenBank/DDBJ whole genome shotgun (WGS) entry which is preliminary data.</text>
</comment>
<evidence type="ECO:0000313" key="7">
    <source>
        <dbReference type="EMBL" id="KAF4963737.1"/>
    </source>
</evidence>
<evidence type="ECO:0000256" key="4">
    <source>
        <dbReference type="ARBA" id="ARBA00022729"/>
    </source>
</evidence>
<accession>A0A8H4X6G2</accession>
<evidence type="ECO:0000313" key="8">
    <source>
        <dbReference type="Proteomes" id="UP000635477"/>
    </source>
</evidence>
<dbReference type="GO" id="GO:0006508">
    <property type="term" value="P:proteolysis"/>
    <property type="evidence" value="ECO:0007669"/>
    <property type="project" value="UniProtKB-KW"/>
</dbReference>
<evidence type="ECO:0000256" key="5">
    <source>
        <dbReference type="ARBA" id="ARBA00022801"/>
    </source>
</evidence>
<gene>
    <name evidence="7" type="ORF">FZEAL_10919</name>
</gene>
<reference evidence="7" key="2">
    <citation type="submission" date="2020-05" db="EMBL/GenBank/DDBJ databases">
        <authorList>
            <person name="Kim H.-S."/>
            <person name="Proctor R.H."/>
            <person name="Brown D.W."/>
        </authorList>
    </citation>
    <scope>NUCLEOTIDE SEQUENCE</scope>
    <source>
        <strain evidence="7">NRRL 22465</strain>
    </source>
</reference>
<keyword evidence="3" id="KW-0645">Protease</keyword>
<keyword evidence="2" id="KW-0121">Carboxypeptidase</keyword>
<dbReference type="Proteomes" id="UP000635477">
    <property type="component" value="Unassembled WGS sequence"/>
</dbReference>
<comment type="similarity">
    <text evidence="1">Belongs to the peptidase S10 family.</text>
</comment>
<protein>
    <recommendedName>
        <fullName evidence="9">Serine carboxypeptidase</fullName>
    </recommendedName>
</protein>
<dbReference type="AlphaFoldDB" id="A0A8H4X6G2"/>
<dbReference type="PANTHER" id="PTHR11802">
    <property type="entry name" value="SERINE PROTEASE FAMILY S10 SERINE CARBOXYPEPTIDASE"/>
    <property type="match status" value="1"/>
</dbReference>
<dbReference type="PANTHER" id="PTHR11802:SF3">
    <property type="entry name" value="RETINOID-INDUCIBLE SERINE CARBOXYPEPTIDASE"/>
    <property type="match status" value="1"/>
</dbReference>
<dbReference type="InterPro" id="IPR029058">
    <property type="entry name" value="AB_hydrolase_fold"/>
</dbReference>
<proteinExistence type="inferred from homology"/>
<keyword evidence="4" id="KW-0732">Signal</keyword>
<sequence length="359" mass="40608">PVGTGFSFGNANIFTTHKATEYLYEFLQNFYKIFPQYHTNAFGIWASDYGSAFATSLAVQILLENAGVGYSKSPSQVYMNLTSLGLESPNIDPELQLKTVPIYLGNNKWLEVHKPDKAKKLWNDFEKIFGHNLENCAEGKKQKCGQVMIRYRKYLQSITSPENLRTKFDLWDIRNARYESDQARNARMKATPAAKWLNKPRTQTHLGVTGGKLNRPHANFEPWNTAVAAGFWQQQEIQSKVRTLIVGGDADVIANYFGLRSVAEDVVYVDSGDFQRTGFNPLVWNASAFGLDYKNDPMKEAGEYKQFGDLAFVKVKEAGHVIGESKPEVLVNLFWRHVKGLHLDVALLPKKKGKEDDVE</sequence>
<dbReference type="Pfam" id="PF00450">
    <property type="entry name" value="Peptidase_S10"/>
    <property type="match status" value="1"/>
</dbReference>
<keyword evidence="6" id="KW-0325">Glycoprotein</keyword>
<keyword evidence="8" id="KW-1185">Reference proteome</keyword>
<dbReference type="Gene3D" id="3.40.50.1820">
    <property type="entry name" value="alpha/beta hydrolase"/>
    <property type="match status" value="1"/>
</dbReference>
<evidence type="ECO:0000256" key="2">
    <source>
        <dbReference type="ARBA" id="ARBA00022645"/>
    </source>
</evidence>
<keyword evidence="5" id="KW-0378">Hydrolase</keyword>
<evidence type="ECO:0000256" key="1">
    <source>
        <dbReference type="ARBA" id="ARBA00009431"/>
    </source>
</evidence>
<dbReference type="GO" id="GO:0004185">
    <property type="term" value="F:serine-type carboxypeptidase activity"/>
    <property type="evidence" value="ECO:0007669"/>
    <property type="project" value="InterPro"/>
</dbReference>
<evidence type="ECO:0000256" key="3">
    <source>
        <dbReference type="ARBA" id="ARBA00022670"/>
    </source>
</evidence>
<feature type="non-terminal residue" evidence="7">
    <location>
        <position position="1"/>
    </location>
</feature>
<organism evidence="7 8">
    <name type="scientific">Fusarium zealandicum</name>
    <dbReference type="NCBI Taxonomy" id="1053134"/>
    <lineage>
        <taxon>Eukaryota</taxon>
        <taxon>Fungi</taxon>
        <taxon>Dikarya</taxon>
        <taxon>Ascomycota</taxon>
        <taxon>Pezizomycotina</taxon>
        <taxon>Sordariomycetes</taxon>
        <taxon>Hypocreomycetidae</taxon>
        <taxon>Hypocreales</taxon>
        <taxon>Nectriaceae</taxon>
        <taxon>Fusarium</taxon>
        <taxon>Fusarium staphyleae species complex</taxon>
    </lineage>
</organism>
<evidence type="ECO:0008006" key="9">
    <source>
        <dbReference type="Google" id="ProtNLM"/>
    </source>
</evidence>
<dbReference type="InterPro" id="IPR001563">
    <property type="entry name" value="Peptidase_S10"/>
</dbReference>